<dbReference type="PANTHER" id="PTHR32114:SF2">
    <property type="entry name" value="ABC TRANSPORTER ABCH.3"/>
    <property type="match status" value="1"/>
</dbReference>
<name>A0AAU0MHG0_9MICO</name>
<dbReference type="KEGG" id="mliy:RYJ27_02090"/>
<dbReference type="PANTHER" id="PTHR32114">
    <property type="entry name" value="ABC TRANSPORTER ABCH.3"/>
    <property type="match status" value="1"/>
</dbReference>
<evidence type="ECO:0000256" key="3">
    <source>
        <dbReference type="ARBA" id="ARBA00013368"/>
    </source>
</evidence>
<keyword evidence="4" id="KW-0175">Coiled coil</keyword>
<comment type="similarity">
    <text evidence="1">Belongs to the SMC family. SbcC subfamily.</text>
</comment>
<evidence type="ECO:0000313" key="7">
    <source>
        <dbReference type="EMBL" id="WOQ70040.1"/>
    </source>
</evidence>
<dbReference type="EMBL" id="CP137080">
    <property type="protein sequence ID" value="WOQ70040.1"/>
    <property type="molecule type" value="Genomic_DNA"/>
</dbReference>
<feature type="region of interest" description="Disordered" evidence="5">
    <location>
        <begin position="284"/>
        <end position="304"/>
    </location>
</feature>
<feature type="compositionally biased region" description="Basic and acidic residues" evidence="5">
    <location>
        <begin position="284"/>
        <end position="300"/>
    </location>
</feature>
<protein>
    <recommendedName>
        <fullName evidence="3">Nuclease SbcCD subunit C</fullName>
    </recommendedName>
</protein>
<dbReference type="Pfam" id="PF13558">
    <property type="entry name" value="SbcC_Walker_B"/>
    <property type="match status" value="1"/>
</dbReference>
<evidence type="ECO:0000256" key="4">
    <source>
        <dbReference type="SAM" id="Coils"/>
    </source>
</evidence>
<dbReference type="GO" id="GO:0006302">
    <property type="term" value="P:double-strand break repair"/>
    <property type="evidence" value="ECO:0007669"/>
    <property type="project" value="InterPro"/>
</dbReference>
<keyword evidence="8" id="KW-1185">Reference proteome</keyword>
<dbReference type="Proteomes" id="UP001329313">
    <property type="component" value="Chromosome"/>
</dbReference>
<feature type="compositionally biased region" description="Basic and acidic residues" evidence="5">
    <location>
        <begin position="400"/>
        <end position="417"/>
    </location>
</feature>
<dbReference type="SUPFAM" id="SSF52540">
    <property type="entry name" value="P-loop containing nucleoside triphosphate hydrolases"/>
    <property type="match status" value="1"/>
</dbReference>
<evidence type="ECO:0000259" key="6">
    <source>
        <dbReference type="Pfam" id="PF13476"/>
    </source>
</evidence>
<evidence type="ECO:0000256" key="1">
    <source>
        <dbReference type="ARBA" id="ARBA00006930"/>
    </source>
</evidence>
<dbReference type="AlphaFoldDB" id="A0AAU0MHG0"/>
<feature type="compositionally biased region" description="Low complexity" evidence="5">
    <location>
        <begin position="390"/>
        <end position="399"/>
    </location>
</feature>
<evidence type="ECO:0000256" key="2">
    <source>
        <dbReference type="ARBA" id="ARBA00011322"/>
    </source>
</evidence>
<feature type="domain" description="Rad50/SbcC-type AAA" evidence="6">
    <location>
        <begin position="5"/>
        <end position="200"/>
    </location>
</feature>
<gene>
    <name evidence="7" type="ORF">RYJ27_02090</name>
</gene>
<feature type="coiled-coil region" evidence="4">
    <location>
        <begin position="549"/>
        <end position="633"/>
    </location>
</feature>
<comment type="subunit">
    <text evidence="2">Heterodimer of SbcC and SbcD.</text>
</comment>
<dbReference type="InterPro" id="IPR038729">
    <property type="entry name" value="Rad50/SbcC_AAA"/>
</dbReference>
<dbReference type="GO" id="GO:0016887">
    <property type="term" value="F:ATP hydrolysis activity"/>
    <property type="evidence" value="ECO:0007669"/>
    <property type="project" value="InterPro"/>
</dbReference>
<dbReference type="Pfam" id="PF13476">
    <property type="entry name" value="AAA_23"/>
    <property type="match status" value="1"/>
</dbReference>
<evidence type="ECO:0000256" key="5">
    <source>
        <dbReference type="SAM" id="MobiDB-lite"/>
    </source>
</evidence>
<sequence>MRIHRIEVEGFGPFRQRQIVDIDEYADDGIFLISGRTGAGKSSLLDAICFALYGGVPRYDGGEKRLRSDHCAPADATEVALEFTAGDARWRVERSPEYQRAKKNGTGMTTAAPQARLFRWEDGGWQGVAARPRDVGEALHEILPLTQGQFLQVILLAQNRFARFLLAGGGERQALLRSLFDSERFEQYEADLDERRRRSEARSSESVALLDRVLAEAERVSADLADDAEVDPEGGAVAGAAGVATDPASRIAALERAVDRARYRAETTDNAVDAAAAAREAAETVHTRAERAREKQERRGAARARLRGLEERDGSIDEARAELAAALRAEPVRTAATAADQARDAAIRADAAAEAALREASGAAIGIDLDADPVALRAAADERAGALPALREAAEAEQALPRRRDERDRLRAEDADRARDEAAAVRRAAELDARIAEIDALLPALGEAAALAAAARADLVDAGERLAACAEAEECEALRAQADARALARSAELDAANRELRTLREHRLRGNAADLAAQLVPGEPCAVCGATEHPQPAAAADDAVSDEQIDGAEQRLDAAMAALREANQAAAALAENAARARGRAGGETADAIRARRAEALTRVEAAEDAARRRDALTAEKASALDERRRLRELTDAFSAERADRASRIAVLDASIREQERAVEAARGSAASAALRMAESESAVRHLRVLADARAEREARAALHGEALARLADALETAGFESADAAASALRSEQEREALAARVRGHEAALAAEKATLLELELEALPEEPVDTSETERARDDARAAWAAAVQAALAAEQLVTRLSQLLTDARAAHATLGALAEEHAVIVRLADTIAGRAPNTHRMKLETFVLAAELEQIIAAANLRLADMSDGRYRLRHSDALAARGAASGLSIEVFDAYTGLSRPAQSLSGGETFLASLALALGLAEVVTARAGGVRLDTLFIDEGFGSLDAETLETAMRTLDELRQGGRTVGLISHVEAMREQIPAQLRVEALPGGPSLVHQTVRLEA</sequence>
<dbReference type="RefSeq" id="WP_330171134.1">
    <property type="nucleotide sequence ID" value="NZ_CP137080.1"/>
</dbReference>
<accession>A0AAU0MHG0</accession>
<organism evidence="7 8">
    <name type="scientific">Microbacterium limosum</name>
    <dbReference type="NCBI Taxonomy" id="3079935"/>
    <lineage>
        <taxon>Bacteria</taxon>
        <taxon>Bacillati</taxon>
        <taxon>Actinomycetota</taxon>
        <taxon>Actinomycetes</taxon>
        <taxon>Micrococcales</taxon>
        <taxon>Microbacteriaceae</taxon>
        <taxon>Microbacterium</taxon>
    </lineage>
</organism>
<feature type="region of interest" description="Disordered" evidence="5">
    <location>
        <begin position="390"/>
        <end position="417"/>
    </location>
</feature>
<reference evidence="7 8" key="1">
    <citation type="submission" date="2023-10" db="EMBL/GenBank/DDBJ databases">
        <title>Y20.</title>
        <authorList>
            <person name="Zhang G."/>
            <person name="Ding Y."/>
        </authorList>
    </citation>
    <scope>NUCLEOTIDE SEQUENCE [LARGE SCALE GENOMIC DNA]</scope>
    <source>
        <strain evidence="7 8">Y20</strain>
    </source>
</reference>
<proteinExistence type="inferred from homology"/>
<dbReference type="Gene3D" id="3.40.50.300">
    <property type="entry name" value="P-loop containing nucleotide triphosphate hydrolases"/>
    <property type="match status" value="2"/>
</dbReference>
<dbReference type="InterPro" id="IPR027417">
    <property type="entry name" value="P-loop_NTPase"/>
</dbReference>
<evidence type="ECO:0000313" key="8">
    <source>
        <dbReference type="Proteomes" id="UP001329313"/>
    </source>
</evidence>